<keyword evidence="1" id="KW-0732">Signal</keyword>
<name>A0A8S3S9A5_MYTED</name>
<dbReference type="AlphaFoldDB" id="A0A8S3S9A5"/>
<dbReference type="OrthoDB" id="6184101at2759"/>
<evidence type="ECO:0008006" key="4">
    <source>
        <dbReference type="Google" id="ProtNLM"/>
    </source>
</evidence>
<feature type="chain" id="PRO_5035769027" description="MRH domain-containing protein" evidence="1">
    <location>
        <begin position="24"/>
        <end position="247"/>
    </location>
</feature>
<dbReference type="EMBL" id="CAJPWZ010001422">
    <property type="protein sequence ID" value="CAG2214769.1"/>
    <property type="molecule type" value="Genomic_DNA"/>
</dbReference>
<organism evidence="2 3">
    <name type="scientific">Mytilus edulis</name>
    <name type="common">Blue mussel</name>
    <dbReference type="NCBI Taxonomy" id="6550"/>
    <lineage>
        <taxon>Eukaryota</taxon>
        <taxon>Metazoa</taxon>
        <taxon>Spiralia</taxon>
        <taxon>Lophotrochozoa</taxon>
        <taxon>Mollusca</taxon>
        <taxon>Bivalvia</taxon>
        <taxon>Autobranchia</taxon>
        <taxon>Pteriomorphia</taxon>
        <taxon>Mytilida</taxon>
        <taxon>Mytiloidea</taxon>
        <taxon>Mytilidae</taxon>
        <taxon>Mytilinae</taxon>
        <taxon>Mytilus</taxon>
    </lineage>
</organism>
<protein>
    <recommendedName>
        <fullName evidence="4">MRH domain-containing protein</fullName>
    </recommendedName>
</protein>
<evidence type="ECO:0000256" key="1">
    <source>
        <dbReference type="SAM" id="SignalP"/>
    </source>
</evidence>
<dbReference type="Proteomes" id="UP000683360">
    <property type="component" value="Unassembled WGS sequence"/>
</dbReference>
<dbReference type="SUPFAM" id="SSF56436">
    <property type="entry name" value="C-type lectin-like"/>
    <property type="match status" value="1"/>
</dbReference>
<keyword evidence="3" id="KW-1185">Reference proteome</keyword>
<proteinExistence type="predicted"/>
<feature type="signal peptide" evidence="1">
    <location>
        <begin position="1"/>
        <end position="23"/>
    </location>
</feature>
<sequence>MYVEGNVKILLGILLLKTSLCSGLTLDDPAPATQQIFLVNDNEESTNEGSSGTLDFLVKLAILQSLLMSPSLTTGAGAGCPAVTCPAGYMKLDDQRISPNCYFFGGRNDARSWHSADVYIRYFFLMILAQCTSTSGAHLLVPDCLAEIEALRRKFSIGDNDGDVWTGANLRSSGNFMFKVNMVNNKNFDFNALPFGVENESGMRGSPSCIEIELNSNGVACTETENYICELPVVSKNIALKVHIYVL</sequence>
<dbReference type="CDD" id="cd00037">
    <property type="entry name" value="CLECT"/>
    <property type="match status" value="1"/>
</dbReference>
<reference evidence="2" key="1">
    <citation type="submission" date="2021-03" db="EMBL/GenBank/DDBJ databases">
        <authorList>
            <person name="Bekaert M."/>
        </authorList>
    </citation>
    <scope>NUCLEOTIDE SEQUENCE</scope>
</reference>
<accession>A0A8S3S9A5</accession>
<dbReference type="InterPro" id="IPR016186">
    <property type="entry name" value="C-type_lectin-like/link_sf"/>
</dbReference>
<dbReference type="Gene3D" id="3.10.100.10">
    <property type="entry name" value="Mannose-Binding Protein A, subunit A"/>
    <property type="match status" value="1"/>
</dbReference>
<dbReference type="InterPro" id="IPR016187">
    <property type="entry name" value="CTDL_fold"/>
</dbReference>
<comment type="caution">
    <text evidence="2">The sequence shown here is derived from an EMBL/GenBank/DDBJ whole genome shotgun (WGS) entry which is preliminary data.</text>
</comment>
<evidence type="ECO:0000313" key="3">
    <source>
        <dbReference type="Proteomes" id="UP000683360"/>
    </source>
</evidence>
<gene>
    <name evidence="2" type="ORF">MEDL_28559</name>
</gene>
<evidence type="ECO:0000313" key="2">
    <source>
        <dbReference type="EMBL" id="CAG2214769.1"/>
    </source>
</evidence>